<dbReference type="PANTHER" id="PTHR43293:SF3">
    <property type="entry name" value="CHOLESTEROL RING-CLEAVING HYDROLASE IPDB SUBUNIT"/>
    <property type="match status" value="1"/>
</dbReference>
<dbReference type="EMBL" id="JMIB01000036">
    <property type="protein sequence ID" value="KDM90229.1"/>
    <property type="molecule type" value="Genomic_DNA"/>
</dbReference>
<dbReference type="SUPFAM" id="SSF100950">
    <property type="entry name" value="NagB/RpiA/CoA transferase-like"/>
    <property type="match status" value="2"/>
</dbReference>
<dbReference type="Gene3D" id="3.40.1080.10">
    <property type="entry name" value="Glutaconate Coenzyme A-transferase"/>
    <property type="match status" value="2"/>
</dbReference>
<dbReference type="Proteomes" id="UP000027192">
    <property type="component" value="Unassembled WGS sequence"/>
</dbReference>
<accession>A0A066RIU9</accession>
<dbReference type="STRING" id="1654360.EA58_18115"/>
<organism evidence="1 2">
    <name type="scientific">Photobacterium galatheae</name>
    <dbReference type="NCBI Taxonomy" id="1654360"/>
    <lineage>
        <taxon>Bacteria</taxon>
        <taxon>Pseudomonadati</taxon>
        <taxon>Pseudomonadota</taxon>
        <taxon>Gammaproteobacteria</taxon>
        <taxon>Vibrionales</taxon>
        <taxon>Vibrionaceae</taxon>
        <taxon>Photobacterium</taxon>
    </lineage>
</organism>
<reference evidence="1 2" key="1">
    <citation type="submission" date="2014-04" db="EMBL/GenBank/DDBJ databases">
        <title>Draft genome sequence of Photobacterium halotolerans S2753: a solonamide, ngercheumicin and holomycin producer.</title>
        <authorList>
            <person name="Machado H.R."/>
            <person name="Gram L."/>
        </authorList>
    </citation>
    <scope>NUCLEOTIDE SEQUENCE [LARGE SCALE GENOMIC DNA]</scope>
    <source>
        <strain evidence="1 2">S2753</strain>
    </source>
</reference>
<comment type="caution">
    <text evidence="1">The sequence shown here is derived from an EMBL/GenBank/DDBJ whole genome shotgun (WGS) entry which is preliminary data.</text>
</comment>
<name>A0A066RIU9_9GAMM</name>
<proteinExistence type="predicted"/>
<protein>
    <submittedName>
        <fullName evidence="1">Propionate CoA-transferase</fullName>
    </submittedName>
</protein>
<sequence length="415" mass="46156">MFIQDVNRFRNLLKGVKTIDIVSFGSVISPEYLIQLINFTAWNGRYAEKYGFIGASLPGAGWQGGLNTLLQGNNVDWVIGGYFGATRQINCSLALERGEVHNLPQGVLAKLMSEPNRQYSTNIGMGTFIDPSVKGSCISPGAPFNFMPVVNTGNFLTYTLPESDLVIMRGAGFTQSGDIVLETQPIDLDLESVIRCALSNQTKIAIQVPDRIVNDPEKVCSRDLFDEVFIAPDAFHKVSYLPGRYHLNDENLYRHCLDSASISRQLAQRITAHERLIIGIGLPVPAVNQVHQYTDCQFDALIESGVAGGVLYDGDGFGMSRGGKKRYTQNEIFQKIWDGEIDHAVLGLGEVDRFGRVNIAKLGETFFGVGGFIDISQSIQKITFCYRNKFETDRLERVCFTPRQHQDICYIRSDV</sequence>
<dbReference type="AlphaFoldDB" id="A0A066RIU9"/>
<keyword evidence="1" id="KW-0808">Transferase</keyword>
<gene>
    <name evidence="1" type="ORF">EA58_18115</name>
</gene>
<evidence type="ECO:0000313" key="1">
    <source>
        <dbReference type="EMBL" id="KDM90229.1"/>
    </source>
</evidence>
<keyword evidence="2" id="KW-1185">Reference proteome</keyword>
<dbReference type="InterPro" id="IPR037171">
    <property type="entry name" value="NagB/RpiA_transferase-like"/>
</dbReference>
<dbReference type="GO" id="GO:0016740">
    <property type="term" value="F:transferase activity"/>
    <property type="evidence" value="ECO:0007669"/>
    <property type="project" value="UniProtKB-KW"/>
</dbReference>
<dbReference type="PANTHER" id="PTHR43293">
    <property type="entry name" value="ACETATE COA-TRANSFERASE YDIF"/>
    <property type="match status" value="1"/>
</dbReference>
<evidence type="ECO:0000313" key="2">
    <source>
        <dbReference type="Proteomes" id="UP000027192"/>
    </source>
</evidence>